<evidence type="ECO:0000256" key="2">
    <source>
        <dbReference type="ARBA" id="ARBA00023043"/>
    </source>
</evidence>
<dbReference type="Pfam" id="PF12796">
    <property type="entry name" value="Ank_2"/>
    <property type="match status" value="1"/>
</dbReference>
<evidence type="ECO:0000256" key="1">
    <source>
        <dbReference type="ARBA" id="ARBA00022737"/>
    </source>
</evidence>
<dbReference type="OrthoDB" id="194358at2759"/>
<feature type="compositionally biased region" description="Polar residues" evidence="4">
    <location>
        <begin position="211"/>
        <end position="221"/>
    </location>
</feature>
<dbReference type="PANTHER" id="PTHR24189">
    <property type="entry name" value="MYOTROPHIN"/>
    <property type="match status" value="1"/>
</dbReference>
<dbReference type="InterPro" id="IPR002110">
    <property type="entry name" value="Ankyrin_rpt"/>
</dbReference>
<dbReference type="AlphaFoldDB" id="A0A2R6NZU9"/>
<reference evidence="5 6" key="1">
    <citation type="submission" date="2018-02" db="EMBL/GenBank/DDBJ databases">
        <title>Genome sequence of the basidiomycete white-rot fungus Phlebia centrifuga.</title>
        <authorList>
            <person name="Granchi Z."/>
            <person name="Peng M."/>
            <person name="de Vries R.P."/>
            <person name="Hilden K."/>
            <person name="Makela M.R."/>
            <person name="Grigoriev I."/>
            <person name="Riley R."/>
        </authorList>
    </citation>
    <scope>NUCLEOTIDE SEQUENCE [LARGE SCALE GENOMIC DNA]</scope>
    <source>
        <strain evidence="5 6">FBCC195</strain>
    </source>
</reference>
<evidence type="ECO:0000256" key="4">
    <source>
        <dbReference type="SAM" id="MobiDB-lite"/>
    </source>
</evidence>
<gene>
    <name evidence="5" type="ORF">PHLCEN_2v6314</name>
</gene>
<dbReference type="SUPFAM" id="SSF48403">
    <property type="entry name" value="Ankyrin repeat"/>
    <property type="match status" value="1"/>
</dbReference>
<keyword evidence="2 3" id="KW-0040">ANK repeat</keyword>
<dbReference type="PROSITE" id="PS50297">
    <property type="entry name" value="ANK_REP_REGION"/>
    <property type="match status" value="2"/>
</dbReference>
<keyword evidence="6" id="KW-1185">Reference proteome</keyword>
<dbReference type="SMART" id="SM00248">
    <property type="entry name" value="ANK"/>
    <property type="match status" value="4"/>
</dbReference>
<feature type="repeat" description="ANK" evidence="3">
    <location>
        <begin position="591"/>
        <end position="617"/>
    </location>
</feature>
<dbReference type="PROSITE" id="PS50088">
    <property type="entry name" value="ANK_REPEAT"/>
    <property type="match status" value="2"/>
</dbReference>
<evidence type="ECO:0000256" key="3">
    <source>
        <dbReference type="PROSITE-ProRule" id="PRU00023"/>
    </source>
</evidence>
<proteinExistence type="predicted"/>
<dbReference type="InterPro" id="IPR036770">
    <property type="entry name" value="Ankyrin_rpt-contain_sf"/>
</dbReference>
<feature type="region of interest" description="Disordered" evidence="4">
    <location>
        <begin position="211"/>
        <end position="259"/>
    </location>
</feature>
<evidence type="ECO:0000313" key="6">
    <source>
        <dbReference type="Proteomes" id="UP000186601"/>
    </source>
</evidence>
<feature type="repeat" description="ANK" evidence="3">
    <location>
        <begin position="558"/>
        <end position="590"/>
    </location>
</feature>
<accession>A0A2R6NZU9</accession>
<organism evidence="5 6">
    <name type="scientific">Hermanssonia centrifuga</name>
    <dbReference type="NCBI Taxonomy" id="98765"/>
    <lineage>
        <taxon>Eukaryota</taxon>
        <taxon>Fungi</taxon>
        <taxon>Dikarya</taxon>
        <taxon>Basidiomycota</taxon>
        <taxon>Agaricomycotina</taxon>
        <taxon>Agaricomycetes</taxon>
        <taxon>Polyporales</taxon>
        <taxon>Meruliaceae</taxon>
        <taxon>Hermanssonia</taxon>
    </lineage>
</organism>
<dbReference type="InterPro" id="IPR050745">
    <property type="entry name" value="Multifunctional_regulatory"/>
</dbReference>
<sequence length="698" mass="78253">MADAASAIIGIVAFGLHAAHKVYEVIDSIKDAPADVLALKHDAKEIGSLLLQLQQSRILDSAVVPPSVDMAILKKRFEGAMDEVELFVDRVAEERRGGEIRVKKLQWFLKGGRCEKLGGSLASLKTSIIAIIAASTSQSVDAVQALVIRLVEAQEESSSTIIDAFKRDHESWVAQQVAELASLRETVEERMAILAYNQDRMYCMISSISSSNVDRQSSNPRASPAVPMPVPDIPVSDDCEGSSGGRPLRRTSQSISVAPRTSRPLTLKDLKEPLQCETPCECCCHDTCLTRATPYWGSSWFGNLYLPRSFFHRSFASCNVRTCRRTQKKCQIAKIKWFFPSWFIAVDMKIRLDAFPVHFYLQTPRRVPMTSPIFRCILQMDIDGVRGLLGSGEASVNDVDKNGWGVLHHAAEQIYFRSYEELSGMLQLLVDGGAHTEWEEYEAHRTPLQFLQEWDSQQEQESDIGFVSPLQTHIAGPIFHEDLIDTWEDWMERCDFSDVHRAVLTRRTRNMSLKDMLSGTVADINAPCRKGWTPLEWGIWMGIPNTIEALLECGADMHKGYPLHRAACWGDVDALRLLVHAGADISLPDGYGNTLLHDAAYYGQVRFVKELIRIGGDNLDLDVLDHYGNTALDDARTRREYYDEMGLSTSGHDKIILVLSELQASRDGRSTMPERFRERSAYIESAEDLCMPGSFPMD</sequence>
<dbReference type="EMBL" id="MLYV02000612">
    <property type="protein sequence ID" value="PSR81632.1"/>
    <property type="molecule type" value="Genomic_DNA"/>
</dbReference>
<dbReference type="Gene3D" id="1.25.40.20">
    <property type="entry name" value="Ankyrin repeat-containing domain"/>
    <property type="match status" value="2"/>
</dbReference>
<dbReference type="STRING" id="98765.A0A2R6NZU9"/>
<comment type="caution">
    <text evidence="5">The sequence shown here is derived from an EMBL/GenBank/DDBJ whole genome shotgun (WGS) entry which is preliminary data.</text>
</comment>
<evidence type="ECO:0000313" key="5">
    <source>
        <dbReference type="EMBL" id="PSR81632.1"/>
    </source>
</evidence>
<dbReference type="Proteomes" id="UP000186601">
    <property type="component" value="Unassembled WGS sequence"/>
</dbReference>
<keyword evidence="1" id="KW-0677">Repeat</keyword>
<dbReference type="PANTHER" id="PTHR24189:SF50">
    <property type="entry name" value="ANKYRIN REPEAT AND SOCS BOX PROTEIN 2"/>
    <property type="match status" value="1"/>
</dbReference>
<protein>
    <submittedName>
        <fullName evidence="5">Uncharacterized protein</fullName>
    </submittedName>
</protein>
<name>A0A2R6NZU9_9APHY</name>